<dbReference type="RefSeq" id="XP_007681441.1">
    <property type="nucleotide sequence ID" value="XM_007683251.1"/>
</dbReference>
<evidence type="ECO:0000256" key="1">
    <source>
        <dbReference type="SAM" id="Coils"/>
    </source>
</evidence>
<accession>M2M4K4</accession>
<dbReference type="HOGENOM" id="CLU_2867312_0_0_1"/>
<evidence type="ECO:0000313" key="3">
    <source>
        <dbReference type="Proteomes" id="UP000011761"/>
    </source>
</evidence>
<feature type="coiled-coil region" evidence="1">
    <location>
        <begin position="14"/>
        <end position="46"/>
    </location>
</feature>
<keyword evidence="3" id="KW-1185">Reference proteome</keyword>
<reference evidence="2 3" key="1">
    <citation type="journal article" date="2012" name="PLoS Pathog.">
        <title>Diverse lifestyles and strategies of plant pathogenesis encoded in the genomes of eighteen Dothideomycetes fungi.</title>
        <authorList>
            <person name="Ohm R.A."/>
            <person name="Feau N."/>
            <person name="Henrissat B."/>
            <person name="Schoch C.L."/>
            <person name="Horwitz B.A."/>
            <person name="Barry K.W."/>
            <person name="Condon B.J."/>
            <person name="Copeland A.C."/>
            <person name="Dhillon B."/>
            <person name="Glaser F."/>
            <person name="Hesse C.N."/>
            <person name="Kosti I."/>
            <person name="LaButti K."/>
            <person name="Lindquist E.A."/>
            <person name="Lucas S."/>
            <person name="Salamov A.A."/>
            <person name="Bradshaw R.E."/>
            <person name="Ciuffetti L."/>
            <person name="Hamelin R.C."/>
            <person name="Kema G.H.J."/>
            <person name="Lawrence C."/>
            <person name="Scott J.A."/>
            <person name="Spatafora J.W."/>
            <person name="Turgeon B.G."/>
            <person name="de Wit P.J.G.M."/>
            <person name="Zhong S."/>
            <person name="Goodwin S.B."/>
            <person name="Grigoriev I.V."/>
        </authorList>
    </citation>
    <scope>NUCLEOTIDE SEQUENCE [LARGE SCALE GENOMIC DNA]</scope>
    <source>
        <strain evidence="2 3">UAMH 10762</strain>
    </source>
</reference>
<dbReference type="EMBL" id="KB445564">
    <property type="protein sequence ID" value="EMC91516.1"/>
    <property type="molecule type" value="Genomic_DNA"/>
</dbReference>
<dbReference type="Proteomes" id="UP000011761">
    <property type="component" value="Unassembled WGS sequence"/>
</dbReference>
<evidence type="ECO:0000313" key="2">
    <source>
        <dbReference type="EMBL" id="EMC91516.1"/>
    </source>
</evidence>
<name>M2M4K4_BAUPA</name>
<dbReference type="KEGG" id="bcom:BAUCODRAFT_39700"/>
<organism evidence="2 3">
    <name type="scientific">Baudoinia panamericana (strain UAMH 10762)</name>
    <name type="common">Angels' share fungus</name>
    <name type="synonym">Baudoinia compniacensis (strain UAMH 10762)</name>
    <dbReference type="NCBI Taxonomy" id="717646"/>
    <lineage>
        <taxon>Eukaryota</taxon>
        <taxon>Fungi</taxon>
        <taxon>Dikarya</taxon>
        <taxon>Ascomycota</taxon>
        <taxon>Pezizomycotina</taxon>
        <taxon>Dothideomycetes</taxon>
        <taxon>Dothideomycetidae</taxon>
        <taxon>Mycosphaerellales</taxon>
        <taxon>Teratosphaeriaceae</taxon>
        <taxon>Baudoinia</taxon>
    </lineage>
</organism>
<proteinExistence type="predicted"/>
<sequence>MRDALENTPQRANIIAERQRIADYSAEVESLRREAETLELRELQREWLARTQLERLREELRQTQ</sequence>
<dbReference type="AlphaFoldDB" id="M2M4K4"/>
<gene>
    <name evidence="2" type="ORF">BAUCODRAFT_39700</name>
</gene>
<dbReference type="GeneID" id="19113863"/>
<protein>
    <submittedName>
        <fullName evidence="2">Uncharacterized protein</fullName>
    </submittedName>
</protein>
<keyword evidence="1" id="KW-0175">Coiled coil</keyword>